<feature type="transmembrane region" description="Helical" evidence="8">
    <location>
        <begin position="110"/>
        <end position="128"/>
    </location>
</feature>
<feature type="transmembrane region" description="Helical" evidence="8">
    <location>
        <begin position="140"/>
        <end position="160"/>
    </location>
</feature>
<feature type="transmembrane region" description="Helical" evidence="8">
    <location>
        <begin position="563"/>
        <end position="584"/>
    </location>
</feature>
<evidence type="ECO:0000256" key="6">
    <source>
        <dbReference type="ARBA" id="ARBA00022989"/>
    </source>
</evidence>
<proteinExistence type="predicted"/>
<dbReference type="RefSeq" id="WP_072300340.1">
    <property type="nucleotide sequence ID" value="NZ_FPIP01000005.1"/>
</dbReference>
<keyword evidence="5 8" id="KW-0812">Transmembrane</keyword>
<evidence type="ECO:0000256" key="4">
    <source>
        <dbReference type="ARBA" id="ARBA00022679"/>
    </source>
</evidence>
<keyword evidence="6 8" id="KW-1133">Transmembrane helix</keyword>
<dbReference type="GO" id="GO:0005886">
    <property type="term" value="C:plasma membrane"/>
    <property type="evidence" value="ECO:0007669"/>
    <property type="project" value="UniProtKB-SubCell"/>
</dbReference>
<feature type="transmembrane region" description="Helical" evidence="8">
    <location>
        <begin position="51"/>
        <end position="72"/>
    </location>
</feature>
<feature type="domain" description="Glycosyltransferase RgtA/B/C/D-like" evidence="9">
    <location>
        <begin position="230"/>
        <end position="374"/>
    </location>
</feature>
<dbReference type="PANTHER" id="PTHR33908:SF11">
    <property type="entry name" value="MEMBRANE PROTEIN"/>
    <property type="match status" value="1"/>
</dbReference>
<feature type="transmembrane region" description="Helical" evidence="8">
    <location>
        <begin position="472"/>
        <end position="492"/>
    </location>
</feature>
<evidence type="ECO:0000256" key="5">
    <source>
        <dbReference type="ARBA" id="ARBA00022692"/>
    </source>
</evidence>
<keyword evidence="7 8" id="KW-0472">Membrane</keyword>
<keyword evidence="3 10" id="KW-0328">Glycosyltransferase</keyword>
<evidence type="ECO:0000313" key="11">
    <source>
        <dbReference type="Proteomes" id="UP000183461"/>
    </source>
</evidence>
<evidence type="ECO:0000313" key="10">
    <source>
        <dbReference type="EMBL" id="SFW36531.1"/>
    </source>
</evidence>
<dbReference type="PANTHER" id="PTHR33908">
    <property type="entry name" value="MANNOSYLTRANSFERASE YKCB-RELATED"/>
    <property type="match status" value="1"/>
</dbReference>
<feature type="transmembrane region" description="Helical" evidence="8">
    <location>
        <begin position="504"/>
        <end position="520"/>
    </location>
</feature>
<dbReference type="InterPro" id="IPR050297">
    <property type="entry name" value="LipidA_mod_glycosyltrf_83"/>
</dbReference>
<dbReference type="GO" id="GO:0009103">
    <property type="term" value="P:lipopolysaccharide biosynthetic process"/>
    <property type="evidence" value="ECO:0007669"/>
    <property type="project" value="UniProtKB-ARBA"/>
</dbReference>
<dbReference type="GO" id="GO:0016763">
    <property type="term" value="F:pentosyltransferase activity"/>
    <property type="evidence" value="ECO:0007669"/>
    <property type="project" value="TreeGrafter"/>
</dbReference>
<evidence type="ECO:0000259" key="9">
    <source>
        <dbReference type="Pfam" id="PF13231"/>
    </source>
</evidence>
<name>A0A1K1NMN5_RUMFL</name>
<keyword evidence="2" id="KW-1003">Cell membrane</keyword>
<dbReference type="Proteomes" id="UP000183461">
    <property type="component" value="Unassembled WGS sequence"/>
</dbReference>
<feature type="transmembrane region" description="Helical" evidence="8">
    <location>
        <begin position="21"/>
        <end position="45"/>
    </location>
</feature>
<keyword evidence="4 10" id="KW-0808">Transferase</keyword>
<comment type="subcellular location">
    <subcellularLocation>
        <location evidence="1">Cell membrane</location>
        <topology evidence="1">Multi-pass membrane protein</topology>
    </subcellularLocation>
</comment>
<feature type="transmembrane region" description="Helical" evidence="8">
    <location>
        <begin position="331"/>
        <end position="350"/>
    </location>
</feature>
<evidence type="ECO:0000256" key="8">
    <source>
        <dbReference type="SAM" id="Phobius"/>
    </source>
</evidence>
<feature type="transmembrane region" description="Helical" evidence="8">
    <location>
        <begin position="84"/>
        <end position="104"/>
    </location>
</feature>
<dbReference type="EMBL" id="FPIP01000005">
    <property type="protein sequence ID" value="SFW36531.1"/>
    <property type="molecule type" value="Genomic_DNA"/>
</dbReference>
<evidence type="ECO:0000256" key="1">
    <source>
        <dbReference type="ARBA" id="ARBA00004651"/>
    </source>
</evidence>
<dbReference type="Pfam" id="PF13231">
    <property type="entry name" value="PMT_2"/>
    <property type="match status" value="1"/>
</dbReference>
<organism evidence="10 11">
    <name type="scientific">Ruminococcus flavefaciens</name>
    <dbReference type="NCBI Taxonomy" id="1265"/>
    <lineage>
        <taxon>Bacteria</taxon>
        <taxon>Bacillati</taxon>
        <taxon>Bacillota</taxon>
        <taxon>Clostridia</taxon>
        <taxon>Eubacteriales</taxon>
        <taxon>Oscillospiraceae</taxon>
        <taxon>Ruminococcus</taxon>
    </lineage>
</organism>
<protein>
    <submittedName>
        <fullName evidence="10">Dolichyl-phosphate-mannose-protein mannosyltransferase</fullName>
    </submittedName>
</protein>
<evidence type="ECO:0000256" key="7">
    <source>
        <dbReference type="ARBA" id="ARBA00023136"/>
    </source>
</evidence>
<feature type="transmembrane region" description="Helical" evidence="8">
    <location>
        <begin position="264"/>
        <end position="285"/>
    </location>
</feature>
<evidence type="ECO:0000256" key="2">
    <source>
        <dbReference type="ARBA" id="ARBA00022475"/>
    </source>
</evidence>
<feature type="transmembrane region" description="Helical" evidence="8">
    <location>
        <begin position="235"/>
        <end position="252"/>
    </location>
</feature>
<feature type="transmembrane region" description="Helical" evidence="8">
    <location>
        <begin position="532"/>
        <end position="551"/>
    </location>
</feature>
<accession>A0A1K1NMN5</accession>
<feature type="transmembrane region" description="Helical" evidence="8">
    <location>
        <begin position="357"/>
        <end position="377"/>
    </location>
</feature>
<dbReference type="InterPro" id="IPR038731">
    <property type="entry name" value="RgtA/B/C-like"/>
</dbReference>
<gene>
    <name evidence="10" type="ORF">SAMN02910280_2085</name>
</gene>
<dbReference type="AlphaFoldDB" id="A0A1K1NMN5"/>
<evidence type="ECO:0000256" key="3">
    <source>
        <dbReference type="ARBA" id="ARBA00022676"/>
    </source>
</evidence>
<sequence>MNSPTRISEKKNTGNNSVLSGLFGILTAHPYISAFLICIICTMPFCASSRNISSVFVIIMFFLYCISSGLIVPRICSRYKLKNPLPVILTLAVSAVGAPVFLYFRNQENKLLFLFAYGCILLAAYYFAFYTKKLSRHFNALLIMSMGFMVKLCYVLGTSISERQHDVSWFEPSKEVTPGHLGYISYLCYNHHLYDGDYRQVFQYCHPPLHHSLCAVWIGFLNRVLGVDIGNAVESAQVLPLFYSVTIIITAYKIFRYFKLDGKALYISLIITSFHPCFTYLSAFMNNDPLTWALTMGAVYCTLQWYKAPTMANIIKIALCLGLGMMTKLSAALAAFPIAFVFIVVFFRSFKTIWKKLLGQFAAFLAICFPLGMWFPIRGLVRWGIPLTYVQELPEMDQTIKGITFWERITDFSLKQVQNVYENWLWRDEVGDPQGFNEHNPLIAILKNSIFGEFINGNNFPDMEYMDTVCKILFWIGVFIAAAAFASMIVCLFKKTEADRIQKGFLVFFHLVLMINLYTLSKNYPMVCSMNFRYLMPTVITGTLFLGFTVTKLENSKKAPVKALRVTLYYVVTAFAALSTYVYMVVASSM</sequence>
<reference evidence="10 11" key="1">
    <citation type="submission" date="2016-11" db="EMBL/GenBank/DDBJ databases">
        <authorList>
            <person name="Jaros S."/>
            <person name="Januszkiewicz K."/>
            <person name="Wedrychowicz H."/>
        </authorList>
    </citation>
    <scope>NUCLEOTIDE SEQUENCE [LARGE SCALE GENOMIC DNA]</scope>
    <source>
        <strain evidence="10 11">YL228</strain>
    </source>
</reference>